<dbReference type="Proteomes" id="UP001062846">
    <property type="component" value="Chromosome 9"/>
</dbReference>
<dbReference type="EMBL" id="CM046396">
    <property type="protein sequence ID" value="KAI8537295.1"/>
    <property type="molecule type" value="Genomic_DNA"/>
</dbReference>
<reference evidence="1" key="1">
    <citation type="submission" date="2022-02" db="EMBL/GenBank/DDBJ databases">
        <title>Plant Genome Project.</title>
        <authorList>
            <person name="Zhang R.-G."/>
        </authorList>
    </citation>
    <scope>NUCLEOTIDE SEQUENCE</scope>
    <source>
        <strain evidence="1">AT1</strain>
    </source>
</reference>
<protein>
    <submittedName>
        <fullName evidence="1">Uncharacterized protein</fullName>
    </submittedName>
</protein>
<name>A0ACC0M8L4_RHOML</name>
<comment type="caution">
    <text evidence="1">The sequence shown here is derived from an EMBL/GenBank/DDBJ whole genome shotgun (WGS) entry which is preliminary data.</text>
</comment>
<keyword evidence="2" id="KW-1185">Reference proteome</keyword>
<evidence type="ECO:0000313" key="1">
    <source>
        <dbReference type="EMBL" id="KAI8537295.1"/>
    </source>
</evidence>
<gene>
    <name evidence="1" type="ORF">RHMOL_Rhmol09G0012200</name>
</gene>
<organism evidence="1 2">
    <name type="scientific">Rhododendron molle</name>
    <name type="common">Chinese azalea</name>
    <name type="synonym">Azalea mollis</name>
    <dbReference type="NCBI Taxonomy" id="49168"/>
    <lineage>
        <taxon>Eukaryota</taxon>
        <taxon>Viridiplantae</taxon>
        <taxon>Streptophyta</taxon>
        <taxon>Embryophyta</taxon>
        <taxon>Tracheophyta</taxon>
        <taxon>Spermatophyta</taxon>
        <taxon>Magnoliopsida</taxon>
        <taxon>eudicotyledons</taxon>
        <taxon>Gunneridae</taxon>
        <taxon>Pentapetalae</taxon>
        <taxon>asterids</taxon>
        <taxon>Ericales</taxon>
        <taxon>Ericaceae</taxon>
        <taxon>Ericoideae</taxon>
        <taxon>Rhodoreae</taxon>
        <taxon>Rhododendron</taxon>
    </lineage>
</organism>
<proteinExistence type="predicted"/>
<accession>A0ACC0M8L4</accession>
<evidence type="ECO:0000313" key="2">
    <source>
        <dbReference type="Proteomes" id="UP001062846"/>
    </source>
</evidence>
<sequence>MGSTTHSLSLSLSLQLGIVPGRLTKISINRLPDPVKSIPSTSGLWNSKEITSCGLIPRIKP</sequence>